<reference evidence="1 2" key="1">
    <citation type="journal article" date="2008" name="Appl. Environ. Microbiol.">
        <title>Genomic insights into Mn(II) oxidation by the marine alphaproteobacterium Aurantimonas sp. strain SI85-9A1.</title>
        <authorList>
            <person name="Dick G.J."/>
            <person name="Podell S."/>
            <person name="Johnson H.A."/>
            <person name="Rivera-Espinoza Y."/>
            <person name="Bernier-Latmani R."/>
            <person name="McCarthy J.K."/>
            <person name="Torpey J.W."/>
            <person name="Clement B.G."/>
            <person name="Gaasterland T."/>
            <person name="Tebo B.M."/>
        </authorList>
    </citation>
    <scope>NUCLEOTIDE SEQUENCE [LARGE SCALE GENOMIC DNA]</scope>
    <source>
        <strain evidence="1 2">SI85-9A1</strain>
    </source>
</reference>
<dbReference type="BioCyc" id="AURANTIMONAS:SI859A1_03449-MONOMER"/>
<dbReference type="HOGENOM" id="CLU_009163_1_0_5"/>
<protein>
    <submittedName>
        <fullName evidence="1">Putative glutamate dehydrogenase</fullName>
    </submittedName>
</protein>
<evidence type="ECO:0000313" key="2">
    <source>
        <dbReference type="Proteomes" id="UP000000321"/>
    </source>
</evidence>
<dbReference type="AlphaFoldDB" id="Q1YET4"/>
<comment type="caution">
    <text evidence="1">The sequence shown here is derived from an EMBL/GenBank/DDBJ whole genome shotgun (WGS) entry which is preliminary data.</text>
</comment>
<organism evidence="1 2">
    <name type="scientific">Aurantimonas manganoxydans (strain ATCC BAA-1229 / DSM 21871 / SI85-9A1)</name>
    <dbReference type="NCBI Taxonomy" id="287752"/>
    <lineage>
        <taxon>Bacteria</taxon>
        <taxon>Pseudomonadati</taxon>
        <taxon>Pseudomonadota</taxon>
        <taxon>Alphaproteobacteria</taxon>
        <taxon>Hyphomicrobiales</taxon>
        <taxon>Aurantimonadaceae</taxon>
        <taxon>Aurantimonas</taxon>
    </lineage>
</organism>
<sequence>MPDGSGGLLLVRVVVDFLEVRIDDVVLGRFRRIGAVLALGLFGLGRLVHGLAELHRRFGKPVALGLDGLGVGFRLLDFGLQVLDRRADRGAILLGDLVAIVLKRLLGRMQQALGLVLRLDGRATLLVGVGIGLGVLDHLLDIGVGQTTGSLDGDPLLLVGALVLGRHVDDAVGVDVEGDLDLRHAARCRRDALEVEPAERLVVLRHLAFALEDLDGHGVLRVLGGGEHLALLGRDRGVAIDQAGEHATQRLDAERQRRHVEQQHVLDVALQNAGLDGGAHRDDLIRVDALVRLLAEQVLHRFLDLRHAGHAADQNDLVDVRRGDAGILEGRLARIHRALHEVVHQALELGARQLHGQVLGTRRIGGDERQVDFGLRGRGQLDLGLLGGLLEALQGELVVLQVDALVLLELRREVIDQTHVEVFAAEEGVAIGGLHLEDAVTDLQDRHVEGATAQIVDGDGLAVVLVEAVGQRRRGRLVDDAQDVETGNLAGVLGRLTLGVVEVGRNGDDRLLDLLAEIGLGGFLHLLQDHRRDLRRRIFLAGRLDPGVAIVGIDDLVGDHALVFLRRRILEGPANQALDRKQRVFGIGDRLALGRLADEALAVVGEGHHGGRGARALGILDHLGILAVHDRDAGIGRAKVDSDYLRHA</sequence>
<proteinExistence type="predicted"/>
<evidence type="ECO:0000313" key="1">
    <source>
        <dbReference type="EMBL" id="EAS48812.1"/>
    </source>
</evidence>
<dbReference type="Pfam" id="PF10712">
    <property type="entry name" value="NAD-GH"/>
    <property type="match status" value="1"/>
</dbReference>
<dbReference type="EMBL" id="AAPJ01000007">
    <property type="protein sequence ID" value="EAS48812.1"/>
    <property type="molecule type" value="Genomic_DNA"/>
</dbReference>
<gene>
    <name evidence="1" type="ORF">SI859A1_03449</name>
</gene>
<dbReference type="InterPro" id="IPR019651">
    <property type="entry name" value="Glutamate_DH_NAD-spec"/>
</dbReference>
<name>Q1YET4_AURMS</name>
<dbReference type="Proteomes" id="UP000000321">
    <property type="component" value="Unassembled WGS sequence"/>
</dbReference>
<accession>Q1YET4</accession>
<keyword evidence="2" id="KW-1185">Reference proteome</keyword>